<feature type="region of interest" description="Disordered" evidence="1">
    <location>
        <begin position="320"/>
        <end position="340"/>
    </location>
</feature>
<sequence length="363" mass="43936">MLSPLLYPYRRIPQTLTQLIKRNIYFNDNSGRTNILDESKWVKVVSMQSQQKRWRGRNTGRYSGKRERKDGFRKNECKELVSQQRKDFKRNFGLRRAVEYVKIWKGDFGRKMLGMKEYIQKTSEKEFGKQTIIKHYNKLKFKEYGRNMFVDYMNIRKEEFARKAEFIKYMNKHNKHFWKKYLEMKDFIESVKYVSRYRKDFWNKHKENPKENSKESVGYMNMDNYKDKEIVDYVNKSKRPGEFLLYIKKNKKEEIKDFIKSSFKFGVKYGHRIYFVYKTLSGDHFIQLDQDQPDYLEKKSTNTSEEEKLTHFLDDNINEEQQKSGEEKAMGETENGNKKTGMTKQIVETSIRVGIIVTTGYWF</sequence>
<feature type="compositionally biased region" description="Basic and acidic residues" evidence="1">
    <location>
        <begin position="320"/>
        <end position="337"/>
    </location>
</feature>
<name>A0A8S4NHL2_OWEFU</name>
<evidence type="ECO:0000313" key="3">
    <source>
        <dbReference type="Proteomes" id="UP000749559"/>
    </source>
</evidence>
<dbReference type="AlphaFoldDB" id="A0A8S4NHL2"/>
<comment type="caution">
    <text evidence="2">The sequence shown here is derived from an EMBL/GenBank/DDBJ whole genome shotgun (WGS) entry which is preliminary data.</text>
</comment>
<organism evidence="2 3">
    <name type="scientific">Owenia fusiformis</name>
    <name type="common">Polychaete worm</name>
    <dbReference type="NCBI Taxonomy" id="6347"/>
    <lineage>
        <taxon>Eukaryota</taxon>
        <taxon>Metazoa</taxon>
        <taxon>Spiralia</taxon>
        <taxon>Lophotrochozoa</taxon>
        <taxon>Annelida</taxon>
        <taxon>Polychaeta</taxon>
        <taxon>Sedentaria</taxon>
        <taxon>Canalipalpata</taxon>
        <taxon>Sabellida</taxon>
        <taxon>Oweniida</taxon>
        <taxon>Oweniidae</taxon>
        <taxon>Owenia</taxon>
    </lineage>
</organism>
<evidence type="ECO:0000313" key="2">
    <source>
        <dbReference type="EMBL" id="CAH1780906.1"/>
    </source>
</evidence>
<accession>A0A8S4NHL2</accession>
<reference evidence="2" key="1">
    <citation type="submission" date="2022-03" db="EMBL/GenBank/DDBJ databases">
        <authorList>
            <person name="Martin C."/>
        </authorList>
    </citation>
    <scope>NUCLEOTIDE SEQUENCE</scope>
</reference>
<dbReference type="EMBL" id="CAIIXF020000004">
    <property type="protein sequence ID" value="CAH1780906.1"/>
    <property type="molecule type" value="Genomic_DNA"/>
</dbReference>
<protein>
    <submittedName>
        <fullName evidence="2">Uncharacterized protein</fullName>
    </submittedName>
</protein>
<proteinExistence type="predicted"/>
<dbReference type="Proteomes" id="UP000749559">
    <property type="component" value="Unassembled WGS sequence"/>
</dbReference>
<gene>
    <name evidence="2" type="ORF">OFUS_LOCUS7541</name>
</gene>
<keyword evidence="3" id="KW-1185">Reference proteome</keyword>
<evidence type="ECO:0000256" key="1">
    <source>
        <dbReference type="SAM" id="MobiDB-lite"/>
    </source>
</evidence>